<dbReference type="GO" id="GO:0004930">
    <property type="term" value="F:G protein-coupled receptor activity"/>
    <property type="evidence" value="ECO:0007669"/>
    <property type="project" value="InterPro"/>
</dbReference>
<dbReference type="Pfam" id="PF00008">
    <property type="entry name" value="EGF"/>
    <property type="match status" value="3"/>
</dbReference>
<dbReference type="PROSITE" id="PS50227">
    <property type="entry name" value="G_PROTEIN_RECEP_F2_3"/>
    <property type="match status" value="1"/>
</dbReference>
<keyword evidence="3 13" id="KW-0245">EGF-like domain</keyword>
<reference evidence="22" key="1">
    <citation type="submission" date="2021-11" db="EMBL/GenBank/DDBJ databases">
        <authorList>
            <person name="Schell T."/>
        </authorList>
    </citation>
    <scope>NUCLEOTIDE SEQUENCE</scope>
    <source>
        <strain evidence="22">M5</strain>
    </source>
</reference>
<dbReference type="InterPro" id="IPR001879">
    <property type="entry name" value="GPCR_2_extracellular_dom"/>
</dbReference>
<feature type="domain" description="G-protein coupled receptors family 2 profile 2" evidence="20">
    <location>
        <begin position="1053"/>
        <end position="1342"/>
    </location>
</feature>
<evidence type="ECO:0000256" key="6">
    <source>
        <dbReference type="ARBA" id="ARBA00022737"/>
    </source>
</evidence>
<dbReference type="CDD" id="cd00053">
    <property type="entry name" value="EGF"/>
    <property type="match status" value="1"/>
</dbReference>
<comment type="caution">
    <text evidence="13">Lacks conserved residue(s) required for the propagation of feature annotation.</text>
</comment>
<feature type="region of interest" description="Disordered" evidence="14">
    <location>
        <begin position="1477"/>
        <end position="1526"/>
    </location>
</feature>
<dbReference type="InterPro" id="IPR003961">
    <property type="entry name" value="FN3_dom"/>
</dbReference>
<dbReference type="SMART" id="SM00179">
    <property type="entry name" value="EGF_CA"/>
    <property type="match status" value="6"/>
</dbReference>
<evidence type="ECO:0000256" key="7">
    <source>
        <dbReference type="ARBA" id="ARBA00022989"/>
    </source>
</evidence>
<dbReference type="InterPro" id="IPR053066">
    <property type="entry name" value="ADGR_G7"/>
</dbReference>
<dbReference type="InterPro" id="IPR013783">
    <property type="entry name" value="Ig-like_fold"/>
</dbReference>
<evidence type="ECO:0000256" key="13">
    <source>
        <dbReference type="PROSITE-ProRule" id="PRU00076"/>
    </source>
</evidence>
<dbReference type="InterPro" id="IPR015919">
    <property type="entry name" value="Cadherin-like_sf"/>
</dbReference>
<feature type="compositionally biased region" description="Low complexity" evidence="14">
    <location>
        <begin position="1397"/>
        <end position="1410"/>
    </location>
</feature>
<comment type="subcellular location">
    <subcellularLocation>
        <location evidence="1">Cell membrane</location>
        <topology evidence="1">Multi-pass membrane protein</topology>
    </subcellularLocation>
</comment>
<feature type="transmembrane region" description="Helical" evidence="15">
    <location>
        <begin position="1161"/>
        <end position="1180"/>
    </location>
</feature>
<feature type="transmembrane region" description="Helical" evidence="15">
    <location>
        <begin position="1318"/>
        <end position="1340"/>
    </location>
</feature>
<dbReference type="CDD" id="cd15040">
    <property type="entry name" value="7tmB2_Adhesion"/>
    <property type="match status" value="1"/>
</dbReference>
<dbReference type="InterPro" id="IPR000832">
    <property type="entry name" value="GPCR_2_secretin-like"/>
</dbReference>
<evidence type="ECO:0000256" key="16">
    <source>
        <dbReference type="SAM" id="SignalP"/>
    </source>
</evidence>
<dbReference type="PROSITE" id="PS50221">
    <property type="entry name" value="GAIN_B"/>
    <property type="match status" value="1"/>
</dbReference>
<feature type="domain" description="Cadherin" evidence="21">
    <location>
        <begin position="30"/>
        <end position="155"/>
    </location>
</feature>
<evidence type="ECO:0000256" key="5">
    <source>
        <dbReference type="ARBA" id="ARBA00022729"/>
    </source>
</evidence>
<dbReference type="GO" id="GO:0007163">
    <property type="term" value="P:establishment or maintenance of cell polarity"/>
    <property type="evidence" value="ECO:0007669"/>
    <property type="project" value="UniProtKB-ARBA"/>
</dbReference>
<evidence type="ECO:0000256" key="2">
    <source>
        <dbReference type="ARBA" id="ARBA00022475"/>
    </source>
</evidence>
<evidence type="ECO:0000256" key="8">
    <source>
        <dbReference type="ARBA" id="ARBA00023136"/>
    </source>
</evidence>
<accession>A0A8J2S6W9</accession>
<organism evidence="22 23">
    <name type="scientific">Daphnia galeata</name>
    <dbReference type="NCBI Taxonomy" id="27404"/>
    <lineage>
        <taxon>Eukaryota</taxon>
        <taxon>Metazoa</taxon>
        <taxon>Ecdysozoa</taxon>
        <taxon>Arthropoda</taxon>
        <taxon>Crustacea</taxon>
        <taxon>Branchiopoda</taxon>
        <taxon>Diplostraca</taxon>
        <taxon>Cladocera</taxon>
        <taxon>Anomopoda</taxon>
        <taxon>Daphniidae</taxon>
        <taxon>Daphnia</taxon>
    </lineage>
</organism>
<evidence type="ECO:0008006" key="24">
    <source>
        <dbReference type="Google" id="ProtNLM"/>
    </source>
</evidence>
<name>A0A8J2S6W9_9CRUS</name>
<gene>
    <name evidence="22" type="ORF">DGAL_LOCUS17578</name>
</gene>
<dbReference type="Gene3D" id="2.60.40.60">
    <property type="entry name" value="Cadherins"/>
    <property type="match status" value="1"/>
</dbReference>
<dbReference type="Pfam" id="PF07645">
    <property type="entry name" value="EGF_CA"/>
    <property type="match status" value="1"/>
</dbReference>
<dbReference type="GO" id="GO:0007166">
    <property type="term" value="P:cell surface receptor signaling pathway"/>
    <property type="evidence" value="ECO:0007669"/>
    <property type="project" value="InterPro"/>
</dbReference>
<dbReference type="GO" id="GO:0007156">
    <property type="term" value="P:homophilic cell adhesion via plasma membrane adhesion molecules"/>
    <property type="evidence" value="ECO:0007669"/>
    <property type="project" value="InterPro"/>
</dbReference>
<feature type="domain" description="EGF-like" evidence="17">
    <location>
        <begin position="420"/>
        <end position="457"/>
    </location>
</feature>
<dbReference type="EMBL" id="CAKKLH010000344">
    <property type="protein sequence ID" value="CAH0113678.1"/>
    <property type="molecule type" value="Genomic_DNA"/>
</dbReference>
<dbReference type="CDD" id="cd11304">
    <property type="entry name" value="Cadherin_repeat"/>
    <property type="match status" value="1"/>
</dbReference>
<feature type="region of interest" description="Disordered" evidence="14">
    <location>
        <begin position="1549"/>
        <end position="1571"/>
    </location>
</feature>
<dbReference type="SMART" id="SM00303">
    <property type="entry name" value="GPS"/>
    <property type="match status" value="1"/>
</dbReference>
<dbReference type="PROSITE" id="PS00010">
    <property type="entry name" value="ASX_HYDROXYL"/>
    <property type="match status" value="2"/>
</dbReference>
<feature type="disulfide bond" evidence="13">
    <location>
        <begin position="503"/>
        <end position="520"/>
    </location>
</feature>
<feature type="transmembrane region" description="Helical" evidence="15">
    <location>
        <begin position="1192"/>
        <end position="1213"/>
    </location>
</feature>
<dbReference type="OrthoDB" id="283575at2759"/>
<dbReference type="InterPro" id="IPR018097">
    <property type="entry name" value="EGF_Ca-bd_CS"/>
</dbReference>
<feature type="disulfide bond" evidence="13">
    <location>
        <begin position="447"/>
        <end position="456"/>
    </location>
</feature>
<dbReference type="PROSITE" id="PS50261">
    <property type="entry name" value="G_PROTEIN_RECEP_F2_4"/>
    <property type="match status" value="1"/>
</dbReference>
<feature type="domain" description="EGF-like" evidence="17">
    <location>
        <begin position="381"/>
        <end position="419"/>
    </location>
</feature>
<dbReference type="InterPro" id="IPR057244">
    <property type="entry name" value="GAIN_B"/>
</dbReference>
<feature type="region of interest" description="Disordered" evidence="14">
    <location>
        <begin position="1397"/>
        <end position="1462"/>
    </location>
</feature>
<evidence type="ECO:0000256" key="11">
    <source>
        <dbReference type="ARBA" id="ARBA00023292"/>
    </source>
</evidence>
<dbReference type="Pfam" id="PF00002">
    <property type="entry name" value="7tm_2"/>
    <property type="match status" value="1"/>
</dbReference>
<feature type="transmembrane region" description="Helical" evidence="15">
    <location>
        <begin position="1090"/>
        <end position="1114"/>
    </location>
</feature>
<dbReference type="InterPro" id="IPR000742">
    <property type="entry name" value="EGF"/>
</dbReference>
<dbReference type="SMART" id="SM00181">
    <property type="entry name" value="EGF"/>
    <property type="match status" value="8"/>
</dbReference>
<sequence>MGISMAPLGQRLVLLVFSVVMTTQVFGLQFDKSRVLEISAGAPPGTIVGKLRVISRAAGGVLTGDNVGVNFSLHNSSDYADFHVEPKTGLLSVTKRVDRPVNSTYQIIVRAMLAKSRSGDTDRFEIRVTAPPQATDGSLLLLDSNQYEGEIEPDSPIGMAIIEVMAFVNGSHNQMPGNVTYFMEPFPDEKNISFTAIKDWFRMDNRTGVVQLLQSPQPGIKAHNVSFMIGAMERDKSLNAKAPAVVLIHGLPRPRNVTVTKLSADTAVICWKFPLAAGAQGYVLRYWRHPASITQSLTSSAENEQISDSKPIPLELKIIDLDSRNGTVANTTKDEIRTVCSSLKQLESEAAYKLQVLACGGDAECGDSLGPASAVLHFTTQTNHCSLEGTCVTGECQISFEAPGFECLCHSGNYGPRCELYNPCVLTPCQNGATCRNFTDSTYECQCPEGFDGENCVVPIGPPCLHEEPCLNNGTCAKEGCDCLPGYEGFQCENFNPCWNDPCPKEANCTVLLDSDEFQCVCPLGFRGRDCEEAIDYCTLDPCQNDGQCSSQNGAYHCECTSGFYGVACEQDVDECQSNPCKNNSTCHNLPGSFTCVCPPGFTGMRCEDKVEACLSFPCQNKAVCQNDFENMSYMCFCRPGYDGRDCENNIDDCNPDPCMNGATCRDLTDAFECLCKTGFSGFTCDYEEPCPEDVEESVEKGFFHWPVTEPGQTVTVACPYGTLTTLEGMSKRPADISNGLVTDTEFRERQERTKFNGTTTTVAATAVRSCERFPNGTIGWNLSDLSACREQRLAIAEERSAILENNSVAGKNLTLIGVEQVADEVVNLVDDALMDLKVAHNFFNTLSNVMEVDDEVLGASNNSCDRLLDAIERYTSQVALEPDKPVTLATPNIAIETLLHSKPESYSFRPSFEGDPSVNSLISLTIPKQALEGSRDGVRLQFVSYRSGKLFQSRTNRLPGQPAMVIAATVGHVSVSGLSEPVTYTMPLVNSSSFYSCVYWDELEKEWSTKGVKTTKTESGMIECLSDHLTAFSILLDPTPMDRISGYHEYILRLISYVGSGLSILGLSITVLLYSLFRNLRRDRGGKILLNLSISLLMLNVIFLVGSILGTAYKNVDMEQRAQMSERIWAAGTESPVSQAHVDICTALTISVHYLVLSSLSWMLVEAVHMYQLLILVFANSETCFMLKRTVAAWGVPLIVVVTTAVLCLDYYQDPTGQTCGRMSHAHLTVYYSAFIGPTCLILLINSTVFFMVLRVILLQGQRGRAVGKVATENGNGAGGANRLMIMAQLRGAVTVMALLGVTWVAGAVAIGPVKVVMTYVFCVCNSLQGFVIFIVRVVQYPEARQSFVTLWNTGQTHIPYDATRHSSGPTQFNSSGSATGQSSAHAVLRARKTLSINSSRSPGSSGRNMLSITRGPDDSLTPSQAPTLALGGTTDSNSPSPSYQHWFPSATASPASNGSTQSRFRRIFGNLGLEPSSLRLSSKSNGKSNGSHSLLERHVSGATNPPPSPGDKSHQILGEPSPLPEELIKPNFIIGEEISLLHPGAAASSAEPSAGTNKRSSVISAGGSISKEGANTSWTYLRPEDEIGDNDQLPTDGFIARRRAVSFVVNLPSDGSNSSSTNDDRRVPPVRRTQSLCEDPPELSVIFRNGPQQQSSLPRQDPLFHS</sequence>
<dbReference type="InterPro" id="IPR017981">
    <property type="entry name" value="GPCR_2-like_7TM"/>
</dbReference>
<feature type="transmembrane region" description="Helical" evidence="15">
    <location>
        <begin position="1233"/>
        <end position="1259"/>
    </location>
</feature>
<dbReference type="InterPro" id="IPR009030">
    <property type="entry name" value="Growth_fac_rcpt_cys_sf"/>
</dbReference>
<feature type="compositionally biased region" description="Low complexity" evidence="14">
    <location>
        <begin position="1478"/>
        <end position="1495"/>
    </location>
</feature>
<dbReference type="Pfam" id="PF00028">
    <property type="entry name" value="Cadherin"/>
    <property type="match status" value="1"/>
</dbReference>
<dbReference type="CDD" id="cd00054">
    <property type="entry name" value="EGF_CA"/>
    <property type="match status" value="6"/>
</dbReference>
<feature type="domain" description="EGF-like" evidence="17">
    <location>
        <begin position="460"/>
        <end position="493"/>
    </location>
</feature>
<keyword evidence="10" id="KW-0325">Glycoprotein</keyword>
<keyword evidence="9 13" id="KW-1015">Disulfide bond</keyword>
<keyword evidence="11" id="KW-0424">Laminin EGF-like domain</keyword>
<feature type="disulfide bond" evidence="13">
    <location>
        <begin position="598"/>
        <end position="607"/>
    </location>
</feature>
<evidence type="ECO:0000256" key="3">
    <source>
        <dbReference type="ARBA" id="ARBA00022536"/>
    </source>
</evidence>
<feature type="compositionally biased region" description="Polar residues" evidence="14">
    <location>
        <begin position="1452"/>
        <end position="1462"/>
    </location>
</feature>
<dbReference type="InterPro" id="IPR000203">
    <property type="entry name" value="GPS"/>
</dbReference>
<dbReference type="CDD" id="cd00063">
    <property type="entry name" value="FN3"/>
    <property type="match status" value="1"/>
</dbReference>
<feature type="signal peptide" evidence="16">
    <location>
        <begin position="1"/>
        <end position="27"/>
    </location>
</feature>
<evidence type="ECO:0000313" key="23">
    <source>
        <dbReference type="Proteomes" id="UP000789390"/>
    </source>
</evidence>
<dbReference type="GO" id="GO:0005886">
    <property type="term" value="C:plasma membrane"/>
    <property type="evidence" value="ECO:0007669"/>
    <property type="project" value="UniProtKB-SubCell"/>
</dbReference>
<evidence type="ECO:0000256" key="14">
    <source>
        <dbReference type="SAM" id="MobiDB-lite"/>
    </source>
</evidence>
<feature type="disulfide bond" evidence="13">
    <location>
        <begin position="483"/>
        <end position="492"/>
    </location>
</feature>
<feature type="domain" description="GAIN-B" evidence="18">
    <location>
        <begin position="885"/>
        <end position="1043"/>
    </location>
</feature>
<feature type="domain" description="EGF-like" evidence="17">
    <location>
        <begin position="494"/>
        <end position="532"/>
    </location>
</feature>
<dbReference type="Gene3D" id="2.10.25.10">
    <property type="entry name" value="Laminin"/>
    <property type="match status" value="6"/>
</dbReference>
<evidence type="ECO:0000256" key="1">
    <source>
        <dbReference type="ARBA" id="ARBA00004651"/>
    </source>
</evidence>
<dbReference type="GO" id="GO:0001736">
    <property type="term" value="P:establishment of planar polarity"/>
    <property type="evidence" value="ECO:0007669"/>
    <property type="project" value="UniProtKB-ARBA"/>
</dbReference>
<evidence type="ECO:0000259" key="17">
    <source>
        <dbReference type="PROSITE" id="PS50026"/>
    </source>
</evidence>
<dbReference type="Pfam" id="PF01825">
    <property type="entry name" value="GPS"/>
    <property type="match status" value="1"/>
</dbReference>
<comment type="caution">
    <text evidence="22">The sequence shown here is derived from an EMBL/GenBank/DDBJ whole genome shotgun (WGS) entry which is preliminary data.</text>
</comment>
<dbReference type="PROSITE" id="PS50026">
    <property type="entry name" value="EGF_3"/>
    <property type="match status" value="8"/>
</dbReference>
<feature type="disulfide bond" evidence="13">
    <location>
        <begin position="619"/>
        <end position="636"/>
    </location>
</feature>
<feature type="disulfide bond" evidence="13">
    <location>
        <begin position="560"/>
        <end position="569"/>
    </location>
</feature>
<feature type="disulfide bond" evidence="13">
    <location>
        <begin position="522"/>
        <end position="531"/>
    </location>
</feature>
<feature type="region of interest" description="Disordered" evidence="14">
    <location>
        <begin position="1612"/>
        <end position="1668"/>
    </location>
</feature>
<evidence type="ECO:0000259" key="18">
    <source>
        <dbReference type="PROSITE" id="PS50221"/>
    </source>
</evidence>
<feature type="domain" description="EGF-like" evidence="17">
    <location>
        <begin position="534"/>
        <end position="570"/>
    </location>
</feature>
<evidence type="ECO:0000259" key="19">
    <source>
        <dbReference type="PROSITE" id="PS50227"/>
    </source>
</evidence>
<feature type="domain" description="EGF-like" evidence="17">
    <location>
        <begin position="650"/>
        <end position="686"/>
    </location>
</feature>
<dbReference type="Gene3D" id="2.60.220.50">
    <property type="match status" value="1"/>
</dbReference>
<dbReference type="PROSITE" id="PS50268">
    <property type="entry name" value="CADHERIN_2"/>
    <property type="match status" value="1"/>
</dbReference>
<dbReference type="SUPFAM" id="SSF57196">
    <property type="entry name" value="EGF/Laminin"/>
    <property type="match status" value="3"/>
</dbReference>
<dbReference type="PRINTS" id="PR00249">
    <property type="entry name" value="GPCRSECRETIN"/>
</dbReference>
<dbReference type="PROSITE" id="PS01186">
    <property type="entry name" value="EGF_2"/>
    <property type="match status" value="7"/>
</dbReference>
<feature type="transmembrane region" description="Helical" evidence="15">
    <location>
        <begin position="1055"/>
        <end position="1078"/>
    </location>
</feature>
<dbReference type="InterPro" id="IPR036116">
    <property type="entry name" value="FN3_sf"/>
</dbReference>
<dbReference type="SUPFAM" id="SSF49265">
    <property type="entry name" value="Fibronectin type III"/>
    <property type="match status" value="1"/>
</dbReference>
<dbReference type="SUPFAM" id="SSF49313">
    <property type="entry name" value="Cadherin-like"/>
    <property type="match status" value="1"/>
</dbReference>
<dbReference type="InterPro" id="IPR049883">
    <property type="entry name" value="NOTCH1_EGF-like"/>
</dbReference>
<dbReference type="GO" id="GO:0005509">
    <property type="term" value="F:calcium ion binding"/>
    <property type="evidence" value="ECO:0007669"/>
    <property type="project" value="UniProtKB-UniRule"/>
</dbReference>
<feature type="disulfide bond" evidence="13">
    <location>
        <begin position="676"/>
        <end position="685"/>
    </location>
</feature>
<feature type="compositionally biased region" description="Polar residues" evidence="14">
    <location>
        <begin position="1367"/>
        <end position="1382"/>
    </location>
</feature>
<evidence type="ECO:0000256" key="10">
    <source>
        <dbReference type="ARBA" id="ARBA00023180"/>
    </source>
</evidence>
<dbReference type="InterPro" id="IPR000152">
    <property type="entry name" value="EGF-type_Asp/Asn_hydroxyl_site"/>
</dbReference>
<dbReference type="SUPFAM" id="SSF57184">
    <property type="entry name" value="Growth factor receptor domain"/>
    <property type="match status" value="1"/>
</dbReference>
<feature type="domain" description="EGF-like" evidence="17">
    <location>
        <begin position="572"/>
        <end position="608"/>
    </location>
</feature>
<evidence type="ECO:0000256" key="9">
    <source>
        <dbReference type="ARBA" id="ARBA00023157"/>
    </source>
</evidence>
<keyword evidence="7 15" id="KW-1133">Transmembrane helix</keyword>
<evidence type="ECO:0000313" key="22">
    <source>
        <dbReference type="EMBL" id="CAH0113678.1"/>
    </source>
</evidence>
<keyword evidence="5 16" id="KW-0732">Signal</keyword>
<keyword evidence="23" id="KW-1185">Reference proteome</keyword>
<dbReference type="InterPro" id="IPR046338">
    <property type="entry name" value="GAIN_dom_sf"/>
</dbReference>
<evidence type="ECO:0000259" key="20">
    <source>
        <dbReference type="PROSITE" id="PS50261"/>
    </source>
</evidence>
<keyword evidence="2" id="KW-1003">Cell membrane</keyword>
<evidence type="ECO:0000256" key="4">
    <source>
        <dbReference type="ARBA" id="ARBA00022692"/>
    </source>
</evidence>
<evidence type="ECO:0000256" key="15">
    <source>
        <dbReference type="SAM" id="Phobius"/>
    </source>
</evidence>
<feature type="disulfide bond" evidence="13">
    <location>
        <begin position="409"/>
        <end position="418"/>
    </location>
</feature>
<keyword evidence="12" id="KW-0106">Calcium</keyword>
<evidence type="ECO:0000259" key="21">
    <source>
        <dbReference type="PROSITE" id="PS50268"/>
    </source>
</evidence>
<dbReference type="InterPro" id="IPR001881">
    <property type="entry name" value="EGF-like_Ca-bd_dom"/>
</dbReference>
<dbReference type="PANTHER" id="PTHR47767">
    <property type="entry name" value="ADHESION G PROTEIN-COUPLED RECEPTOR G7"/>
    <property type="match status" value="1"/>
</dbReference>
<keyword evidence="6" id="KW-0677">Repeat</keyword>
<dbReference type="Gene3D" id="2.60.40.10">
    <property type="entry name" value="Immunoglobulins"/>
    <property type="match status" value="1"/>
</dbReference>
<feature type="transmembrane region" description="Helical" evidence="15">
    <location>
        <begin position="1293"/>
        <end position="1312"/>
    </location>
</feature>
<feature type="domain" description="G-protein coupled receptors family 2 profile 1" evidence="19">
    <location>
        <begin position="664"/>
        <end position="793"/>
    </location>
</feature>
<feature type="region of interest" description="Disordered" evidence="14">
    <location>
        <begin position="1363"/>
        <end position="1382"/>
    </location>
</feature>
<feature type="compositionally biased region" description="Polar residues" evidence="14">
    <location>
        <begin position="1435"/>
        <end position="1445"/>
    </location>
</feature>
<dbReference type="FunFam" id="2.10.25.10:FF:000095">
    <property type="entry name" value="Notch, isoform B"/>
    <property type="match status" value="1"/>
</dbReference>
<feature type="chain" id="PRO_5035272357" description="G-protein coupled receptor" evidence="16">
    <location>
        <begin position="28"/>
        <end position="1668"/>
    </location>
</feature>
<dbReference type="PROSITE" id="PS01187">
    <property type="entry name" value="EGF_CA"/>
    <property type="match status" value="2"/>
</dbReference>
<dbReference type="InterPro" id="IPR002126">
    <property type="entry name" value="Cadherin-like_dom"/>
</dbReference>
<feature type="disulfide bond" evidence="13">
    <location>
        <begin position="638"/>
        <end position="647"/>
    </location>
</feature>
<dbReference type="FunFam" id="2.10.25.10:FF:000472">
    <property type="entry name" value="Uncharacterized protein, isoform A"/>
    <property type="match status" value="2"/>
</dbReference>
<dbReference type="Proteomes" id="UP000789390">
    <property type="component" value="Unassembled WGS sequence"/>
</dbReference>
<evidence type="ECO:0000256" key="12">
    <source>
        <dbReference type="PROSITE-ProRule" id="PRU00043"/>
    </source>
</evidence>
<feature type="compositionally biased region" description="Low complexity" evidence="14">
    <location>
        <begin position="1612"/>
        <end position="1623"/>
    </location>
</feature>
<keyword evidence="4 15" id="KW-0812">Transmembrane</keyword>
<feature type="domain" description="EGF-like" evidence="17">
    <location>
        <begin position="610"/>
        <end position="648"/>
    </location>
</feature>
<dbReference type="Gene3D" id="1.20.1070.10">
    <property type="entry name" value="Rhodopsin 7-helix transmembrane proteins"/>
    <property type="match status" value="1"/>
</dbReference>
<dbReference type="PROSITE" id="PS00022">
    <property type="entry name" value="EGF_1"/>
    <property type="match status" value="8"/>
</dbReference>
<dbReference type="PANTHER" id="PTHR47767:SF1">
    <property type="entry name" value="ADHESION G PROTEIN-COUPLED RECEPTOR G7"/>
    <property type="match status" value="1"/>
</dbReference>
<proteinExistence type="predicted"/>
<keyword evidence="8 15" id="KW-0472">Membrane</keyword>
<protein>
    <recommendedName>
        <fullName evidence="24">G-protein coupled receptor</fullName>
    </recommendedName>
</protein>